<dbReference type="PROSITE" id="PS51257">
    <property type="entry name" value="PROKAR_LIPOPROTEIN"/>
    <property type="match status" value="1"/>
</dbReference>
<organism evidence="2 3">
    <name type="scientific">Natronomicrosphaera hydrolytica</name>
    <dbReference type="NCBI Taxonomy" id="3242702"/>
    <lineage>
        <taxon>Bacteria</taxon>
        <taxon>Pseudomonadati</taxon>
        <taxon>Planctomycetota</taxon>
        <taxon>Phycisphaerae</taxon>
        <taxon>Phycisphaerales</taxon>
        <taxon>Phycisphaeraceae</taxon>
        <taxon>Natronomicrosphaera</taxon>
    </lineage>
</organism>
<evidence type="ECO:0008006" key="4">
    <source>
        <dbReference type="Google" id="ProtNLM"/>
    </source>
</evidence>
<accession>A0ABV4U4P4</accession>
<evidence type="ECO:0000313" key="3">
    <source>
        <dbReference type="Proteomes" id="UP001575105"/>
    </source>
</evidence>
<keyword evidence="1" id="KW-0732">Signal</keyword>
<feature type="signal peptide" evidence="1">
    <location>
        <begin position="1"/>
        <end position="31"/>
    </location>
</feature>
<name>A0ABV4U4P4_9BACT</name>
<feature type="chain" id="PRO_5047144497" description="DUF4142 domain-containing protein" evidence="1">
    <location>
        <begin position="32"/>
        <end position="200"/>
    </location>
</feature>
<reference evidence="2 3" key="1">
    <citation type="submission" date="2024-08" db="EMBL/GenBank/DDBJ databases">
        <title>Whole-genome sequencing of halo(alkali)philic microorganisms from hypersaline lakes.</title>
        <authorList>
            <person name="Sorokin D.Y."/>
            <person name="Merkel A.Y."/>
            <person name="Messina E."/>
            <person name="Yakimov M."/>
        </authorList>
    </citation>
    <scope>NUCLEOTIDE SEQUENCE [LARGE SCALE GENOMIC DNA]</scope>
    <source>
        <strain evidence="2 3">AB-hyl4</strain>
    </source>
</reference>
<dbReference type="EMBL" id="JBGUBD010000002">
    <property type="protein sequence ID" value="MFA9477459.1"/>
    <property type="molecule type" value="Genomic_DNA"/>
</dbReference>
<comment type="caution">
    <text evidence="2">The sequence shown here is derived from an EMBL/GenBank/DDBJ whole genome shotgun (WGS) entry which is preliminary data.</text>
</comment>
<evidence type="ECO:0000256" key="1">
    <source>
        <dbReference type="SAM" id="SignalP"/>
    </source>
</evidence>
<gene>
    <name evidence="2" type="ORF">ACERK3_04035</name>
</gene>
<dbReference type="Proteomes" id="UP001575105">
    <property type="component" value="Unassembled WGS sequence"/>
</dbReference>
<keyword evidence="3" id="KW-1185">Reference proteome</keyword>
<proteinExistence type="predicted"/>
<evidence type="ECO:0000313" key="2">
    <source>
        <dbReference type="EMBL" id="MFA9477459.1"/>
    </source>
</evidence>
<sequence>MMRYAPGSARHVATWTLGVALALMLCTAAGCAPGRPTVSADPDERNRELSEGYALLYDLLEENRQIDQAVRIPFRSVSDETRALLGDIASASGDAADRLYEFADAAAELGLDEDGLPTLETATRDSIASATQRALLAGDRNRFELYLLLSQTEATRYAAHLARQLAEAEPQSARRAYLEDTYEQFDQLYERVLDRLAVQE</sequence>
<protein>
    <recommendedName>
        <fullName evidence="4">DUF4142 domain-containing protein</fullName>
    </recommendedName>
</protein>
<dbReference type="RefSeq" id="WP_425344383.1">
    <property type="nucleotide sequence ID" value="NZ_JBGUBD010000002.1"/>
</dbReference>